<dbReference type="AlphaFoldDB" id="A0A0G3WKB6"/>
<organism evidence="2 3">
    <name type="scientific">Endomicrobium proavitum</name>
    <dbReference type="NCBI Taxonomy" id="1408281"/>
    <lineage>
        <taxon>Bacteria</taxon>
        <taxon>Pseudomonadati</taxon>
        <taxon>Elusimicrobiota</taxon>
        <taxon>Endomicrobiia</taxon>
        <taxon>Endomicrobiales</taxon>
        <taxon>Endomicrobiaceae</taxon>
        <taxon>Endomicrobium</taxon>
    </lineage>
</organism>
<dbReference type="STRING" id="1408281.Epro_0943"/>
<dbReference type="PANTHER" id="PTHR35869:SF1">
    <property type="entry name" value="OUTER-MEMBRANE LIPOPROTEIN CARRIER PROTEIN"/>
    <property type="match status" value="1"/>
</dbReference>
<gene>
    <name evidence="2" type="primary">lolA</name>
    <name evidence="2" type="ORF">Epro_0943</name>
</gene>
<reference evidence="2 3" key="1">
    <citation type="submission" date="2014-09" db="EMBL/GenBank/DDBJ databases">
        <title>Complete genome sequence of Endomicrobium proavitum.</title>
        <authorList>
            <person name="Zheng H."/>
        </authorList>
    </citation>
    <scope>NUCLEOTIDE SEQUENCE [LARGE SCALE GENOMIC DNA]</scope>
    <source>
        <strain evidence="2 3">Rsa215</strain>
    </source>
</reference>
<dbReference type="KEGG" id="epo:Epro_0943"/>
<protein>
    <submittedName>
        <fullName evidence="2">Putative Outer membrane lipoprotein carrier/sorting protein LolA</fullName>
    </submittedName>
</protein>
<dbReference type="EMBL" id="CP009498">
    <property type="protein sequence ID" value="AKL98322.1"/>
    <property type="molecule type" value="Genomic_DNA"/>
</dbReference>
<dbReference type="InterPro" id="IPR004564">
    <property type="entry name" value="OM_lipoprot_carrier_LolA-like"/>
</dbReference>
<name>A0A0G3WKB6_9BACT</name>
<proteinExistence type="predicted"/>
<evidence type="ECO:0000313" key="3">
    <source>
        <dbReference type="Proteomes" id="UP000035337"/>
    </source>
</evidence>
<dbReference type="Gene3D" id="2.50.20.10">
    <property type="entry name" value="Lipoprotein localisation LolA/LolB/LppX"/>
    <property type="match status" value="1"/>
</dbReference>
<dbReference type="PANTHER" id="PTHR35869">
    <property type="entry name" value="OUTER-MEMBRANE LIPOPROTEIN CARRIER PROTEIN"/>
    <property type="match status" value="1"/>
</dbReference>
<dbReference type="CDD" id="cd16325">
    <property type="entry name" value="LolA"/>
    <property type="match status" value="1"/>
</dbReference>
<keyword evidence="2" id="KW-0449">Lipoprotein</keyword>
<sequence length="203" mass="23389">MIMAIKKISLCVLFLFFFMVFSYAGNIDDIFKDFSSVQTIASSFTMEKYLSISQKPFISSGKFYFKNPDFLKWQYFAPFEYGFMIDGNKTFSWQYNNNGKREVKDISNQPMAKAMVSQLYVFIVMDKDSISKTYKIEESEGGIVLYPKDNSTKQMIENIKIIFSSSIAAVRKVVILNRNGDKTIITFSGTEINKDLPENVRVI</sequence>
<dbReference type="Proteomes" id="UP000035337">
    <property type="component" value="Chromosome"/>
</dbReference>
<accession>A0A0G3WKB6</accession>
<evidence type="ECO:0000313" key="2">
    <source>
        <dbReference type="EMBL" id="AKL98322.1"/>
    </source>
</evidence>
<keyword evidence="1" id="KW-0732">Signal</keyword>
<keyword evidence="3" id="KW-1185">Reference proteome</keyword>
<evidence type="ECO:0000256" key="1">
    <source>
        <dbReference type="ARBA" id="ARBA00022729"/>
    </source>
</evidence>
<dbReference type="Pfam" id="PF03548">
    <property type="entry name" value="LolA"/>
    <property type="match status" value="1"/>
</dbReference>
<dbReference type="InterPro" id="IPR029046">
    <property type="entry name" value="LolA/LolB/LppX"/>
</dbReference>
<dbReference type="SUPFAM" id="SSF89392">
    <property type="entry name" value="Prokaryotic lipoproteins and lipoprotein localization factors"/>
    <property type="match status" value="1"/>
</dbReference>